<dbReference type="InterPro" id="IPR042258">
    <property type="entry name" value="DGOK_N"/>
</dbReference>
<dbReference type="GO" id="GO:0034194">
    <property type="term" value="P:D-galactonate catabolic process"/>
    <property type="evidence" value="ECO:0007669"/>
    <property type="project" value="InterPro"/>
</dbReference>
<keyword evidence="1" id="KW-0808">Transferase</keyword>
<organism evidence="1 2">
    <name type="scientific">Paracoccus solventivorans</name>
    <dbReference type="NCBI Taxonomy" id="53463"/>
    <lineage>
        <taxon>Bacteria</taxon>
        <taxon>Pseudomonadati</taxon>
        <taxon>Pseudomonadota</taxon>
        <taxon>Alphaproteobacteria</taxon>
        <taxon>Rhodobacterales</taxon>
        <taxon>Paracoccaceae</taxon>
        <taxon>Paracoccus</taxon>
    </lineage>
</organism>
<dbReference type="RefSeq" id="WP_073065175.1">
    <property type="nucleotide sequence ID" value="NZ_FRCK01000004.1"/>
</dbReference>
<keyword evidence="2" id="KW-1185">Reference proteome</keyword>
<name>A0A1M7GG88_9RHOB</name>
<dbReference type="Gene3D" id="3.30.420.310">
    <property type="entry name" value="2-keto-3-deoxy-galactonokinase, C-terminal domain"/>
    <property type="match status" value="1"/>
</dbReference>
<evidence type="ECO:0000313" key="2">
    <source>
        <dbReference type="Proteomes" id="UP000184444"/>
    </source>
</evidence>
<dbReference type="InterPro" id="IPR042257">
    <property type="entry name" value="DGOK_C"/>
</dbReference>
<dbReference type="Pfam" id="PF05035">
    <property type="entry name" value="DGOK"/>
    <property type="match status" value="1"/>
</dbReference>
<accession>A0A1M7GG88</accession>
<dbReference type="Gene3D" id="3.30.420.300">
    <property type="entry name" value="2-keto-3-deoxy-galactonokinase, substrate binding domain"/>
    <property type="match status" value="1"/>
</dbReference>
<sequence length="303" mass="31401">MTALDWIAADWGTSRLRLWAVGTGGEVLAQAQSPAGMGALAPAEFEPALLSLAGGWLPDSGAIPVVACGMVGARQGWIDAGYRAVPCPPLAPPLARAPTSDPRLSVWIVPGLSQLKPSADVMRGEETQIAGVLAARPGWDGVVCLPGTHSKWAEVSAGEVVSFRSFMTGELFALLSAQSVLRHGIAAQDADPGADFDAAVAETLSRPQALAARLFSLRAEALLEGLDPATARERLSGWLIGAELAAARPWWLGRDVVIVGDALAGAYARALAAQGVQAARMRSDSVTLAGLAMARALLRKDGT</sequence>
<dbReference type="STRING" id="53463.SAMN05444389_104123"/>
<dbReference type="Proteomes" id="UP000184444">
    <property type="component" value="Unassembled WGS sequence"/>
</dbReference>
<dbReference type="EMBL" id="FRCK01000004">
    <property type="protein sequence ID" value="SHM15414.1"/>
    <property type="molecule type" value="Genomic_DNA"/>
</dbReference>
<keyword evidence="1" id="KW-0418">Kinase</keyword>
<dbReference type="InterPro" id="IPR007729">
    <property type="entry name" value="DGOK"/>
</dbReference>
<dbReference type="AlphaFoldDB" id="A0A1M7GG88"/>
<dbReference type="GO" id="GO:0008671">
    <property type="term" value="F:2-dehydro-3-deoxygalactonokinase activity"/>
    <property type="evidence" value="ECO:0007669"/>
    <property type="project" value="InterPro"/>
</dbReference>
<protein>
    <submittedName>
        <fullName evidence="1">2-keto-3-deoxygalactonate kinase</fullName>
    </submittedName>
</protein>
<proteinExistence type="predicted"/>
<reference evidence="2" key="1">
    <citation type="submission" date="2016-11" db="EMBL/GenBank/DDBJ databases">
        <authorList>
            <person name="Varghese N."/>
            <person name="Submissions S."/>
        </authorList>
    </citation>
    <scope>NUCLEOTIDE SEQUENCE [LARGE SCALE GENOMIC DNA]</scope>
    <source>
        <strain evidence="2">DSM 6637</strain>
    </source>
</reference>
<evidence type="ECO:0000313" key="1">
    <source>
        <dbReference type="EMBL" id="SHM15414.1"/>
    </source>
</evidence>
<gene>
    <name evidence="1" type="ORF">SAMN05444389_104123</name>
</gene>
<dbReference type="OrthoDB" id="256574at2"/>